<protein>
    <submittedName>
        <fullName evidence="5">Diguanylate cyclase/phosphodiesterase with PAS/PAC sensor(S)</fullName>
    </submittedName>
</protein>
<evidence type="ECO:0000259" key="2">
    <source>
        <dbReference type="PROSITE" id="PS50113"/>
    </source>
</evidence>
<dbReference type="eggNOG" id="COG5001">
    <property type="taxonomic scope" value="Bacteria"/>
</dbReference>
<dbReference type="InterPro" id="IPR035965">
    <property type="entry name" value="PAS-like_dom_sf"/>
</dbReference>
<dbReference type="Gene3D" id="3.30.70.270">
    <property type="match status" value="1"/>
</dbReference>
<dbReference type="Pfam" id="PF01590">
    <property type="entry name" value="GAF"/>
    <property type="match status" value="1"/>
</dbReference>
<evidence type="ECO:0000313" key="6">
    <source>
        <dbReference type="Proteomes" id="UP000001817"/>
    </source>
</evidence>
<dbReference type="SUPFAM" id="SSF55785">
    <property type="entry name" value="PYP-like sensor domain (PAS domain)"/>
    <property type="match status" value="1"/>
</dbReference>
<dbReference type="SMART" id="SM00052">
    <property type="entry name" value="EAL"/>
    <property type="match status" value="1"/>
</dbReference>
<dbReference type="eggNOG" id="COG2203">
    <property type="taxonomic scope" value="Bacteria"/>
</dbReference>
<dbReference type="Gene3D" id="3.30.450.20">
    <property type="entry name" value="PAS domain"/>
    <property type="match status" value="1"/>
</dbReference>
<feature type="domain" description="GGDEF" evidence="4">
    <location>
        <begin position="322"/>
        <end position="455"/>
    </location>
</feature>
<dbReference type="KEGG" id="bxe:Bxe_B1925"/>
<dbReference type="GO" id="GO:0003824">
    <property type="term" value="F:catalytic activity"/>
    <property type="evidence" value="ECO:0007669"/>
    <property type="project" value="UniProtKB-ARBA"/>
</dbReference>
<dbReference type="SMART" id="SM00086">
    <property type="entry name" value="PAC"/>
    <property type="match status" value="1"/>
</dbReference>
<dbReference type="InterPro" id="IPR000014">
    <property type="entry name" value="PAS"/>
</dbReference>
<dbReference type="Gene3D" id="3.20.20.450">
    <property type="entry name" value="EAL domain"/>
    <property type="match status" value="1"/>
</dbReference>
<dbReference type="SMART" id="SM00091">
    <property type="entry name" value="PAS"/>
    <property type="match status" value="1"/>
</dbReference>
<dbReference type="RefSeq" id="WP_011491398.1">
    <property type="nucleotide sequence ID" value="NC_007952.1"/>
</dbReference>
<dbReference type="InterPro" id="IPR052155">
    <property type="entry name" value="Biofilm_reg_signaling"/>
</dbReference>
<keyword evidence="6" id="KW-1185">Reference proteome</keyword>
<dbReference type="Pfam" id="PF13426">
    <property type="entry name" value="PAS_9"/>
    <property type="match status" value="1"/>
</dbReference>
<dbReference type="PROSITE" id="PS50113">
    <property type="entry name" value="PAC"/>
    <property type="match status" value="1"/>
</dbReference>
<dbReference type="InterPro" id="IPR043128">
    <property type="entry name" value="Rev_trsase/Diguanyl_cyclase"/>
</dbReference>
<dbReference type="PROSITE" id="PS50112">
    <property type="entry name" value="PAS"/>
    <property type="match status" value="1"/>
</dbReference>
<dbReference type="AlphaFoldDB" id="Q13PE1"/>
<dbReference type="Proteomes" id="UP000001817">
    <property type="component" value="Chromosome 2"/>
</dbReference>
<dbReference type="InterPro" id="IPR029016">
    <property type="entry name" value="GAF-like_dom_sf"/>
</dbReference>
<dbReference type="EMBL" id="CP000271">
    <property type="protein sequence ID" value="ABE34048.1"/>
    <property type="molecule type" value="Genomic_DNA"/>
</dbReference>
<feature type="domain" description="PAS" evidence="1">
    <location>
        <begin position="171"/>
        <end position="224"/>
    </location>
</feature>
<dbReference type="SUPFAM" id="SSF55073">
    <property type="entry name" value="Nucleotide cyclase"/>
    <property type="match status" value="1"/>
</dbReference>
<dbReference type="Gene3D" id="3.30.450.40">
    <property type="match status" value="1"/>
</dbReference>
<evidence type="ECO:0000259" key="3">
    <source>
        <dbReference type="PROSITE" id="PS50883"/>
    </source>
</evidence>
<dbReference type="PANTHER" id="PTHR44757">
    <property type="entry name" value="DIGUANYLATE CYCLASE DGCP"/>
    <property type="match status" value="1"/>
</dbReference>
<evidence type="ECO:0000259" key="1">
    <source>
        <dbReference type="PROSITE" id="PS50112"/>
    </source>
</evidence>
<dbReference type="OrthoDB" id="9813903at2"/>
<dbReference type="Pfam" id="PF00990">
    <property type="entry name" value="GGDEF"/>
    <property type="match status" value="1"/>
</dbReference>
<dbReference type="FunFam" id="3.30.70.270:FF:000001">
    <property type="entry name" value="Diguanylate cyclase domain protein"/>
    <property type="match status" value="1"/>
</dbReference>
<gene>
    <name evidence="5" type="ORF">Bxe_B1925</name>
</gene>
<dbReference type="NCBIfam" id="TIGR00229">
    <property type="entry name" value="sensory_box"/>
    <property type="match status" value="1"/>
</dbReference>
<dbReference type="InterPro" id="IPR001633">
    <property type="entry name" value="EAL_dom"/>
</dbReference>
<feature type="domain" description="PAC" evidence="2">
    <location>
        <begin position="244"/>
        <end position="294"/>
    </location>
</feature>
<dbReference type="InterPro" id="IPR035919">
    <property type="entry name" value="EAL_sf"/>
</dbReference>
<dbReference type="KEGG" id="bxb:DR64_7230"/>
<dbReference type="InterPro" id="IPR000700">
    <property type="entry name" value="PAS-assoc_C"/>
</dbReference>
<reference evidence="5 6" key="1">
    <citation type="journal article" date="2006" name="Proc. Natl. Acad. Sci. U.S.A.">
        <title>Burkholderia xenovorans LB400 harbors a multi-replicon, 9.73-Mbp genome shaped for versatility.</title>
        <authorList>
            <person name="Chain P.S."/>
            <person name="Denef V.J."/>
            <person name="Konstantinidis K.T."/>
            <person name="Vergez L.M."/>
            <person name="Agullo L."/>
            <person name="Reyes V.L."/>
            <person name="Hauser L."/>
            <person name="Cordova M."/>
            <person name="Gomez L."/>
            <person name="Gonzalez M."/>
            <person name="Land M."/>
            <person name="Lao V."/>
            <person name="Larimer F."/>
            <person name="LiPuma J.J."/>
            <person name="Mahenthiralingam E."/>
            <person name="Malfatti S.A."/>
            <person name="Marx C.J."/>
            <person name="Parnell J.J."/>
            <person name="Ramette A."/>
            <person name="Richardson P."/>
            <person name="Seeger M."/>
            <person name="Smith D."/>
            <person name="Spilker T."/>
            <person name="Sul W.J."/>
            <person name="Tsoi T.V."/>
            <person name="Ulrich L.E."/>
            <person name="Zhulin I.B."/>
            <person name="Tiedje J.M."/>
        </authorList>
    </citation>
    <scope>NUCLEOTIDE SEQUENCE [LARGE SCALE GENOMIC DNA]</scope>
    <source>
        <strain evidence="5 6">LB400</strain>
    </source>
</reference>
<dbReference type="InterPro" id="IPR000160">
    <property type="entry name" value="GGDEF_dom"/>
</dbReference>
<sequence length="728" mass="79685">MASSTEQETEQNRLAALAEYGIGSVLSDPGFDRLVQLAASIFSVPIALISLVETERQLFAASVGLDVCETSRDVSFCAHAIRGDDIMIIPDARVDARFHDNPLVTGAPFIRFYAGAPLRTASGHALGTLCIIGHRPRENFGEQDRRNLRDLAALVLDKLEIRRLEMARRTSQFRFEKIAGTSPDAIICADEQGLTTFWNPAAEKLLGYRSDEILGRSIDLIAPEQFTARLYQLAAAGESLTEGRTVEMMVRAANGTMIPVELSGSMWREDGRPRFGAILRDITERRQNEERLLRLAHIDPLTELPNRTMLREQVELALSKEMTASVMMVDLDGFKDVNDSLGHSGGDAVLVNVARRLQACARSGDTVARMGGDEFAILLPGLPDAVEAGQIADSVIAAVSQLLTIDGQPVNIGASIGIAMFPGDGLTVRELLSSADLALYQAKAEGRHCRRFFSADLREEATLRRAYQGELARALAHQEFELHYQPQVRLADSTLVGAEALLRWRHPQKGLLGPGAFLPAIEAGLLAPRIGDWIISMACEQAAQWRSLVPDFRVGVNLFGAQFRTGDLADKVLAALQAFNLPPAALELEITENIILRHDEHMLGPLRELHQRGVGIAFDDYGTGYASLSMLKRYPLSRLKIDQTFVRAMLESPPDAAIIRAILYLGHSFGLEVIAEGVETGEQAARLRKKGCETAQGFLFGKPMPAEEFARQFIGPPADHGRGTPTIL</sequence>
<dbReference type="STRING" id="266265.Bxe_B1925"/>
<dbReference type="CDD" id="cd01948">
    <property type="entry name" value="EAL"/>
    <property type="match status" value="1"/>
</dbReference>
<dbReference type="CDD" id="cd01949">
    <property type="entry name" value="GGDEF"/>
    <property type="match status" value="1"/>
</dbReference>
<dbReference type="SMART" id="SM00267">
    <property type="entry name" value="GGDEF"/>
    <property type="match status" value="1"/>
</dbReference>
<dbReference type="PANTHER" id="PTHR44757:SF2">
    <property type="entry name" value="BIOFILM ARCHITECTURE MAINTENANCE PROTEIN MBAA"/>
    <property type="match status" value="1"/>
</dbReference>
<dbReference type="PROSITE" id="PS50887">
    <property type="entry name" value="GGDEF"/>
    <property type="match status" value="1"/>
</dbReference>
<dbReference type="PATRIC" id="fig|266265.5.peg.5812"/>
<feature type="domain" description="EAL" evidence="3">
    <location>
        <begin position="464"/>
        <end position="717"/>
    </location>
</feature>
<evidence type="ECO:0000259" key="4">
    <source>
        <dbReference type="PROSITE" id="PS50887"/>
    </source>
</evidence>
<dbReference type="Pfam" id="PF00563">
    <property type="entry name" value="EAL"/>
    <property type="match status" value="1"/>
</dbReference>
<dbReference type="CDD" id="cd00130">
    <property type="entry name" value="PAS"/>
    <property type="match status" value="1"/>
</dbReference>
<name>Q13PE1_PARXL</name>
<organism evidence="5 6">
    <name type="scientific">Paraburkholderia xenovorans (strain LB400)</name>
    <dbReference type="NCBI Taxonomy" id="266265"/>
    <lineage>
        <taxon>Bacteria</taxon>
        <taxon>Pseudomonadati</taxon>
        <taxon>Pseudomonadota</taxon>
        <taxon>Betaproteobacteria</taxon>
        <taxon>Burkholderiales</taxon>
        <taxon>Burkholderiaceae</taxon>
        <taxon>Paraburkholderia</taxon>
    </lineage>
</organism>
<dbReference type="SMART" id="SM00065">
    <property type="entry name" value="GAF"/>
    <property type="match status" value="1"/>
</dbReference>
<dbReference type="SUPFAM" id="SSF141868">
    <property type="entry name" value="EAL domain-like"/>
    <property type="match status" value="1"/>
</dbReference>
<dbReference type="SUPFAM" id="SSF55781">
    <property type="entry name" value="GAF domain-like"/>
    <property type="match status" value="1"/>
</dbReference>
<dbReference type="InterPro" id="IPR001610">
    <property type="entry name" value="PAC"/>
</dbReference>
<proteinExistence type="predicted"/>
<dbReference type="PROSITE" id="PS50883">
    <property type="entry name" value="EAL"/>
    <property type="match status" value="1"/>
</dbReference>
<accession>Q13PE1</accession>
<dbReference type="InterPro" id="IPR029787">
    <property type="entry name" value="Nucleotide_cyclase"/>
</dbReference>
<dbReference type="NCBIfam" id="TIGR00254">
    <property type="entry name" value="GGDEF"/>
    <property type="match status" value="1"/>
</dbReference>
<dbReference type="InterPro" id="IPR003018">
    <property type="entry name" value="GAF"/>
</dbReference>
<evidence type="ECO:0000313" key="5">
    <source>
        <dbReference type="EMBL" id="ABE34048.1"/>
    </source>
</evidence>